<dbReference type="GO" id="GO:0005737">
    <property type="term" value="C:cytoplasm"/>
    <property type="evidence" value="ECO:0007669"/>
    <property type="project" value="TreeGrafter"/>
</dbReference>
<dbReference type="PROSITE" id="PS50991">
    <property type="entry name" value="PYR_CT"/>
    <property type="match status" value="1"/>
</dbReference>
<dbReference type="AlphaFoldDB" id="A0A1I7WET3"/>
<keyword evidence="2" id="KW-0812">Transmembrane</keyword>
<dbReference type="Pfam" id="PF02436">
    <property type="entry name" value="PYC_OADA"/>
    <property type="match status" value="1"/>
</dbReference>
<feature type="transmembrane region" description="Helical" evidence="2">
    <location>
        <begin position="128"/>
        <end position="145"/>
    </location>
</feature>
<evidence type="ECO:0000313" key="4">
    <source>
        <dbReference type="Proteomes" id="UP000095283"/>
    </source>
</evidence>
<dbReference type="InterPro" id="IPR013785">
    <property type="entry name" value="Aldolase_TIM"/>
</dbReference>
<dbReference type="Gene3D" id="3.20.20.70">
    <property type="entry name" value="Aldolase class I"/>
    <property type="match status" value="1"/>
</dbReference>
<name>A0A1I7WET3_HETBA</name>
<evidence type="ECO:0000313" key="5">
    <source>
        <dbReference type="WBParaSite" id="Hba_03427"/>
    </source>
</evidence>
<protein>
    <submittedName>
        <fullName evidence="5">Pyruvate carboxyltransferase domain-containing protein</fullName>
    </submittedName>
</protein>
<feature type="domain" description="Pyruvate carboxyltransferase" evidence="3">
    <location>
        <begin position="1"/>
        <end position="90"/>
    </location>
</feature>
<evidence type="ECO:0000256" key="1">
    <source>
        <dbReference type="SAM" id="MobiDB-lite"/>
    </source>
</evidence>
<keyword evidence="2" id="KW-1133">Transmembrane helix</keyword>
<dbReference type="InterPro" id="IPR003379">
    <property type="entry name" value="Carboxylase_cons_dom"/>
</dbReference>
<dbReference type="GO" id="GO:0006094">
    <property type="term" value="P:gluconeogenesis"/>
    <property type="evidence" value="ECO:0007669"/>
    <property type="project" value="TreeGrafter"/>
</dbReference>
<reference evidence="5" key="1">
    <citation type="submission" date="2016-11" db="UniProtKB">
        <authorList>
            <consortium name="WormBaseParasite"/>
        </authorList>
    </citation>
    <scope>IDENTIFICATION</scope>
</reference>
<feature type="region of interest" description="Disordered" evidence="1">
    <location>
        <begin position="240"/>
        <end position="267"/>
    </location>
</feature>
<dbReference type="InterPro" id="IPR055268">
    <property type="entry name" value="PCB-like"/>
</dbReference>
<dbReference type="GO" id="GO:0004736">
    <property type="term" value="F:pyruvate carboxylase activity"/>
    <property type="evidence" value="ECO:0007669"/>
    <property type="project" value="TreeGrafter"/>
</dbReference>
<organism evidence="4 5">
    <name type="scientific">Heterorhabditis bacteriophora</name>
    <name type="common">Entomopathogenic nematode worm</name>
    <dbReference type="NCBI Taxonomy" id="37862"/>
    <lineage>
        <taxon>Eukaryota</taxon>
        <taxon>Metazoa</taxon>
        <taxon>Ecdysozoa</taxon>
        <taxon>Nematoda</taxon>
        <taxon>Chromadorea</taxon>
        <taxon>Rhabditida</taxon>
        <taxon>Rhabditina</taxon>
        <taxon>Rhabditomorpha</taxon>
        <taxon>Strongyloidea</taxon>
        <taxon>Heterorhabditidae</taxon>
        <taxon>Heterorhabditis</taxon>
    </lineage>
</organism>
<dbReference type="PANTHER" id="PTHR43778:SF2">
    <property type="entry name" value="PYRUVATE CARBOXYLASE, MITOCHONDRIAL"/>
    <property type="match status" value="1"/>
</dbReference>
<sequence>MAGVLKPEAAKMLIGALRDKFPDTPIHVHTHDTAGAGVASMLECARSGADIVDAAVDSMSGMTSQPSMGAIVACLQGTPHDTGLCLDEISKYSAYWESARQLYGPFECATTMKSGNADASSYTYCQNMIIFFNVAAFSLGLGSQFDEVKRMYREANLVLGDIIKVFFLFLLINQFLVTPSSKIVGDLAQFMVQNNLTRETLVDRADDLSFPKSVVDFMQGNIGQPPYGFPEPLRTKVLRGKPKLEDRAGSKIPPVDLEKETHGRPLR</sequence>
<dbReference type="WBParaSite" id="Hba_03427">
    <property type="protein sequence ID" value="Hba_03427"/>
    <property type="gene ID" value="Hba_03427"/>
</dbReference>
<feature type="transmembrane region" description="Helical" evidence="2">
    <location>
        <begin position="157"/>
        <end position="177"/>
    </location>
</feature>
<keyword evidence="2" id="KW-0472">Membrane</keyword>
<keyword evidence="4" id="KW-1185">Reference proteome</keyword>
<dbReference type="SUPFAM" id="SSF89000">
    <property type="entry name" value="post-HMGL domain-like"/>
    <property type="match status" value="1"/>
</dbReference>
<dbReference type="Proteomes" id="UP000095283">
    <property type="component" value="Unplaced"/>
</dbReference>
<proteinExistence type="predicted"/>
<evidence type="ECO:0000256" key="2">
    <source>
        <dbReference type="SAM" id="Phobius"/>
    </source>
</evidence>
<dbReference type="PANTHER" id="PTHR43778">
    <property type="entry name" value="PYRUVATE CARBOXYLASE"/>
    <property type="match status" value="1"/>
</dbReference>
<dbReference type="SUPFAM" id="SSF51569">
    <property type="entry name" value="Aldolase"/>
    <property type="match status" value="1"/>
</dbReference>
<accession>A0A1I7WET3</accession>
<dbReference type="InterPro" id="IPR000891">
    <property type="entry name" value="PYR_CT"/>
</dbReference>
<dbReference type="Pfam" id="PF00682">
    <property type="entry name" value="HMGL-like"/>
    <property type="match status" value="1"/>
</dbReference>
<feature type="compositionally biased region" description="Basic and acidic residues" evidence="1">
    <location>
        <begin position="256"/>
        <end position="267"/>
    </location>
</feature>
<evidence type="ECO:0000259" key="3">
    <source>
        <dbReference type="PROSITE" id="PS50991"/>
    </source>
</evidence>